<protein>
    <recommendedName>
        <fullName evidence="1">HTH cro/C1-type domain-containing protein</fullName>
    </recommendedName>
</protein>
<dbReference type="Gene3D" id="1.10.260.40">
    <property type="entry name" value="lambda repressor-like DNA-binding domains"/>
    <property type="match status" value="1"/>
</dbReference>
<dbReference type="OrthoDB" id="2986852at2"/>
<name>A0A1B1AGT5_9PROT</name>
<evidence type="ECO:0000313" key="3">
    <source>
        <dbReference type="Proteomes" id="UP000092498"/>
    </source>
</evidence>
<accession>A0A1B1AGT5</accession>
<organism evidence="2 3">
    <name type="scientific">Candidatus Viadribacter manganicus</name>
    <dbReference type="NCBI Taxonomy" id="1759059"/>
    <lineage>
        <taxon>Bacteria</taxon>
        <taxon>Pseudomonadati</taxon>
        <taxon>Pseudomonadota</taxon>
        <taxon>Alphaproteobacteria</taxon>
        <taxon>Hyphomonadales</taxon>
        <taxon>Hyphomonadaceae</taxon>
        <taxon>Candidatus Viadribacter</taxon>
    </lineage>
</organism>
<keyword evidence="3" id="KW-1185">Reference proteome</keyword>
<dbReference type="SUPFAM" id="SSF47413">
    <property type="entry name" value="lambda repressor-like DNA-binding domains"/>
    <property type="match status" value="1"/>
</dbReference>
<proteinExistence type="predicted"/>
<dbReference type="InParanoid" id="A0A1B1AGT5"/>
<dbReference type="Pfam" id="PF01381">
    <property type="entry name" value="HTH_3"/>
    <property type="match status" value="1"/>
</dbReference>
<dbReference type="KEGG" id="cbot:ATE48_07450"/>
<feature type="domain" description="HTH cro/C1-type" evidence="1">
    <location>
        <begin position="11"/>
        <end position="68"/>
    </location>
</feature>
<dbReference type="SMART" id="SM00530">
    <property type="entry name" value="HTH_XRE"/>
    <property type="match status" value="1"/>
</dbReference>
<dbReference type="PROSITE" id="PS50943">
    <property type="entry name" value="HTH_CROC1"/>
    <property type="match status" value="1"/>
</dbReference>
<evidence type="ECO:0000259" key="1">
    <source>
        <dbReference type="PROSITE" id="PS50943"/>
    </source>
</evidence>
<gene>
    <name evidence="2" type="ORF">ATE48_07450</name>
</gene>
<dbReference type="AlphaFoldDB" id="A0A1B1AGT5"/>
<dbReference type="InterPro" id="IPR001387">
    <property type="entry name" value="Cro/C1-type_HTH"/>
</dbReference>
<dbReference type="Proteomes" id="UP000092498">
    <property type="component" value="Chromosome"/>
</dbReference>
<dbReference type="CDD" id="cd00093">
    <property type="entry name" value="HTH_XRE"/>
    <property type="match status" value="1"/>
</dbReference>
<reference evidence="2 3" key="1">
    <citation type="submission" date="2015-11" db="EMBL/GenBank/DDBJ databases">
        <title>Whole-Genome Sequence of Candidatus Oderbacter manganicum from the National Park Lower Oder Valley, Germany.</title>
        <authorList>
            <person name="Braun B."/>
            <person name="Liere K."/>
            <person name="Szewzyk U."/>
        </authorList>
    </citation>
    <scope>NUCLEOTIDE SEQUENCE [LARGE SCALE GENOMIC DNA]</scope>
    <source>
        <strain evidence="2 3">OTSz_A_272</strain>
    </source>
</reference>
<dbReference type="EMBL" id="CP013244">
    <property type="protein sequence ID" value="ANP45767.1"/>
    <property type="molecule type" value="Genomic_DNA"/>
</dbReference>
<dbReference type="GO" id="GO:0003677">
    <property type="term" value="F:DNA binding"/>
    <property type="evidence" value="ECO:0007669"/>
    <property type="project" value="InterPro"/>
</dbReference>
<dbReference type="RefSeq" id="WP_066769632.1">
    <property type="nucleotide sequence ID" value="NZ_CP013244.1"/>
</dbReference>
<dbReference type="InterPro" id="IPR010982">
    <property type="entry name" value="Lambda_DNA-bd_dom_sf"/>
</dbReference>
<sequence>MIDLTTIGQRIRERRRELGLSQQELAQRAKVARSRVAPLENDRLPDIGFNTLMKILGALELDLRITTLNRQRPTLDDLRAEREE</sequence>
<evidence type="ECO:0000313" key="2">
    <source>
        <dbReference type="EMBL" id="ANP45767.1"/>
    </source>
</evidence>